<keyword evidence="2" id="KW-1185">Reference proteome</keyword>
<evidence type="ECO:0000313" key="1">
    <source>
        <dbReference type="EMBL" id="EDM26984.1"/>
    </source>
</evidence>
<dbReference type="Proteomes" id="UP000004947">
    <property type="component" value="Unassembled WGS sequence"/>
</dbReference>
<organism evidence="1 2">
    <name type="scientific">Lentisphaera araneosa HTCC2155</name>
    <dbReference type="NCBI Taxonomy" id="313628"/>
    <lineage>
        <taxon>Bacteria</taxon>
        <taxon>Pseudomonadati</taxon>
        <taxon>Lentisphaerota</taxon>
        <taxon>Lentisphaeria</taxon>
        <taxon>Lentisphaerales</taxon>
        <taxon>Lentisphaeraceae</taxon>
        <taxon>Lentisphaera</taxon>
    </lineage>
</organism>
<reference evidence="1 2" key="1">
    <citation type="journal article" date="2010" name="J. Bacteriol.">
        <title>Genome sequence of Lentisphaera araneosa HTCC2155T, the type species of the order Lentisphaerales in the phylum Lentisphaerae.</title>
        <authorList>
            <person name="Thrash J.C."/>
            <person name="Cho J.C."/>
            <person name="Vergin K.L."/>
            <person name="Morris R.M."/>
            <person name="Giovannoni S.J."/>
        </authorList>
    </citation>
    <scope>NUCLEOTIDE SEQUENCE [LARGE SCALE GENOMIC DNA]</scope>
    <source>
        <strain evidence="1 2">HTCC2155</strain>
    </source>
</reference>
<gene>
    <name evidence="1" type="ORF">LNTAR_07064</name>
</gene>
<protein>
    <recommendedName>
        <fullName evidence="3">Lipoprotein</fullName>
    </recommendedName>
</protein>
<dbReference type="STRING" id="313628.LNTAR_07064"/>
<evidence type="ECO:0000313" key="2">
    <source>
        <dbReference type="Proteomes" id="UP000004947"/>
    </source>
</evidence>
<accession>A6DMU8</accession>
<dbReference type="PROSITE" id="PS51257">
    <property type="entry name" value="PROKAR_LIPOPROTEIN"/>
    <property type="match status" value="1"/>
</dbReference>
<evidence type="ECO:0008006" key="3">
    <source>
        <dbReference type="Google" id="ProtNLM"/>
    </source>
</evidence>
<sequence length="173" mass="20385">MKKHFNILLLSFFFVACQSQEKIAVQAETNLFPLEGVTLGKTTEDEIRLLGEESDKFNYYKVRGQNFWIKGGLAEHMYVTRGSEWPHKWRNYNFSWYLSYDEWIEVLENIGYEVTVIEPPRVDVHNDHPSLYAKLRATKKEETTIQLNLDFRFSKNTKTDQHGSLCSIKIRSL</sequence>
<comment type="caution">
    <text evidence="1">The sequence shown here is derived from an EMBL/GenBank/DDBJ whole genome shotgun (WGS) entry which is preliminary data.</text>
</comment>
<name>A6DMU8_9BACT</name>
<proteinExistence type="predicted"/>
<dbReference type="AlphaFoldDB" id="A6DMU8"/>
<dbReference type="RefSeq" id="WP_007279191.1">
    <property type="nucleotide sequence ID" value="NZ_ABCK01000012.1"/>
</dbReference>
<dbReference type="EMBL" id="ABCK01000012">
    <property type="protein sequence ID" value="EDM26984.1"/>
    <property type="molecule type" value="Genomic_DNA"/>
</dbReference>